<protein>
    <submittedName>
        <fullName evidence="1">SDR family NAD(P)-dependent oxidoreductase</fullName>
    </submittedName>
</protein>
<dbReference type="AlphaFoldDB" id="A0A6G9H7C9"/>
<dbReference type="KEGG" id="slia:HA039_30825"/>
<evidence type="ECO:0000313" key="2">
    <source>
        <dbReference type="Proteomes" id="UP000501179"/>
    </source>
</evidence>
<dbReference type="Pfam" id="PF00106">
    <property type="entry name" value="adh_short"/>
    <property type="match status" value="1"/>
</dbReference>
<dbReference type="Gene3D" id="3.40.50.720">
    <property type="entry name" value="NAD(P)-binding Rossmann-like Domain"/>
    <property type="match status" value="1"/>
</dbReference>
<dbReference type="InterPro" id="IPR051911">
    <property type="entry name" value="SDR_oxidoreductase"/>
</dbReference>
<dbReference type="InterPro" id="IPR036291">
    <property type="entry name" value="NAD(P)-bd_dom_sf"/>
</dbReference>
<dbReference type="SUPFAM" id="SSF51735">
    <property type="entry name" value="NAD(P)-binding Rossmann-fold domains"/>
    <property type="match status" value="1"/>
</dbReference>
<organism evidence="1 2">
    <name type="scientific">Streptomyces liangshanensis</name>
    <dbReference type="NCBI Taxonomy" id="2717324"/>
    <lineage>
        <taxon>Bacteria</taxon>
        <taxon>Bacillati</taxon>
        <taxon>Actinomycetota</taxon>
        <taxon>Actinomycetes</taxon>
        <taxon>Kitasatosporales</taxon>
        <taxon>Streptomycetaceae</taxon>
        <taxon>Streptomyces</taxon>
    </lineage>
</organism>
<evidence type="ECO:0000313" key="1">
    <source>
        <dbReference type="EMBL" id="QIQ06121.1"/>
    </source>
</evidence>
<gene>
    <name evidence="1" type="ORF">HA039_30825</name>
</gene>
<dbReference type="InterPro" id="IPR002347">
    <property type="entry name" value="SDR_fam"/>
</dbReference>
<dbReference type="Proteomes" id="UP000501179">
    <property type="component" value="Chromosome"/>
</dbReference>
<proteinExistence type="predicted"/>
<sequence length="266" mass="27162">MMSKIVLVTGASSVLGGATAEALADAGHLVYAGVGYAGGYSGVRYGGGSAGPGSVPSRAGLRPVTVDVADQRSVATAVAGVLSEAGRIDVVVHTAGPVPRGPVESFTPYQLAQIYDAHVLSTQRVNRAVLPRMRERRDGLLVWILASGDAGDTPYLALHSEAVGAADHLAESYARELAGFGVETAIVVSGSLAPDTGERFRPLGPDDLETAGAYEARYPGLVDRVDGRLAEHAVTGAEAERVARAVVAVVDGPRGGSPLRVATGTP</sequence>
<dbReference type="RefSeq" id="WP_167034887.1">
    <property type="nucleotide sequence ID" value="NZ_CP050177.1"/>
</dbReference>
<dbReference type="PANTHER" id="PTHR43976:SF9">
    <property type="entry name" value="OXIDOREDUCTASE"/>
    <property type="match status" value="1"/>
</dbReference>
<dbReference type="PANTHER" id="PTHR43976">
    <property type="entry name" value="SHORT CHAIN DEHYDROGENASE"/>
    <property type="match status" value="1"/>
</dbReference>
<accession>A0A6G9H7C9</accession>
<dbReference type="EMBL" id="CP050177">
    <property type="protein sequence ID" value="QIQ06121.1"/>
    <property type="molecule type" value="Genomic_DNA"/>
</dbReference>
<name>A0A6G9H7C9_9ACTN</name>
<dbReference type="PRINTS" id="PR00081">
    <property type="entry name" value="GDHRDH"/>
</dbReference>
<keyword evidence="2" id="KW-1185">Reference proteome</keyword>
<reference evidence="1 2" key="1">
    <citation type="submission" date="2020-03" db="EMBL/GenBank/DDBJ databases">
        <title>A novel species.</title>
        <authorList>
            <person name="Gao J."/>
        </authorList>
    </citation>
    <scope>NUCLEOTIDE SEQUENCE [LARGE SCALE GENOMIC DNA]</scope>
    <source>
        <strain evidence="1 2">QMT-12</strain>
    </source>
</reference>